<dbReference type="RefSeq" id="WP_079731546.1">
    <property type="nucleotide sequence ID" value="NZ_FVZE01000008.1"/>
</dbReference>
<keyword evidence="3" id="KW-0479">Metal-binding</keyword>
<dbReference type="PANTHER" id="PTHR33938">
    <property type="entry name" value="FERULOYL ESTERASE B-RELATED"/>
    <property type="match status" value="1"/>
</dbReference>
<evidence type="ECO:0000256" key="1">
    <source>
        <dbReference type="ARBA" id="ARBA00006249"/>
    </source>
</evidence>
<proteinExistence type="inferred from homology"/>
<evidence type="ECO:0000256" key="5">
    <source>
        <dbReference type="ARBA" id="ARBA00022801"/>
    </source>
</evidence>
<feature type="signal peptide" evidence="8">
    <location>
        <begin position="1"/>
        <end position="24"/>
    </location>
</feature>
<accession>A0A1U6IL54</accession>
<dbReference type="STRING" id="428990.SAMN06295987_108111"/>
<dbReference type="EMBL" id="FVZE01000008">
    <property type="protein sequence ID" value="SLK08748.1"/>
    <property type="molecule type" value="Genomic_DNA"/>
</dbReference>
<keyword evidence="2" id="KW-0719">Serine esterase</keyword>
<name>A0A1U6IL54_9SPHN</name>
<dbReference type="SUPFAM" id="SSF53474">
    <property type="entry name" value="alpha/beta-Hydrolases"/>
    <property type="match status" value="1"/>
</dbReference>
<gene>
    <name evidence="9" type="ORF">SAMN06295987_108111</name>
</gene>
<feature type="chain" id="PRO_5010524471" evidence="8">
    <location>
        <begin position="25"/>
        <end position="544"/>
    </location>
</feature>
<evidence type="ECO:0000256" key="7">
    <source>
        <dbReference type="ARBA" id="ARBA00023157"/>
    </source>
</evidence>
<dbReference type="InterPro" id="IPR011118">
    <property type="entry name" value="Tannase/feruloyl_esterase"/>
</dbReference>
<keyword evidence="5" id="KW-0378">Hydrolase</keyword>
<reference evidence="10" key="1">
    <citation type="submission" date="2017-02" db="EMBL/GenBank/DDBJ databases">
        <authorList>
            <person name="Varghese N."/>
            <person name="Submissions S."/>
        </authorList>
    </citation>
    <scope>NUCLEOTIDE SEQUENCE [LARGE SCALE GENOMIC DNA]</scope>
    <source>
        <strain evidence="10">SM117</strain>
    </source>
</reference>
<keyword evidence="10" id="KW-1185">Reference proteome</keyword>
<comment type="similarity">
    <text evidence="1">Belongs to the tannase family.</text>
</comment>
<evidence type="ECO:0000256" key="2">
    <source>
        <dbReference type="ARBA" id="ARBA00022487"/>
    </source>
</evidence>
<dbReference type="GO" id="GO:0052689">
    <property type="term" value="F:carboxylic ester hydrolase activity"/>
    <property type="evidence" value="ECO:0007669"/>
    <property type="project" value="UniProtKB-KW"/>
</dbReference>
<dbReference type="Proteomes" id="UP000190989">
    <property type="component" value="Unassembled WGS sequence"/>
</dbReference>
<keyword evidence="6" id="KW-0106">Calcium</keyword>
<evidence type="ECO:0000313" key="9">
    <source>
        <dbReference type="EMBL" id="SLK08748.1"/>
    </source>
</evidence>
<sequence>MKRQLTLAGVIALSIVAAAPPAGGQDAERTPAARTISKQACAALEDHDFTKVQDAPTQVMRAVVLPAQGIRPAACHVQGYVAPQVGFEFLLPVHSWNGKFIQVGCGGNCGTTRFNGQLLDGLCDEMLRRGYACIGSDRGHHTSRDGMGNAFGDSLWAYDNLQAEVDFGFRATHVVTLAGKAIAAQLYGEAPRYSYMLGCSGGGRQGLMEAQRFPWDFDGIVALEPSVNGMMAKLTTEWIARVTTDAQGQPLFSAADVDLLHNAVLAACDGNDGLKDGVINDPPSCRFRVSSLACTPDRTSACFTPNQVKAAELVYAGPQTSSGKRIFYGPNLGAEKGPLSFAVTPKLANASAKAFGYMAFMPDPGPGWTQGSFDFDRDYKRMGMMEALLSADNPDLRRFKRAGGKLIIAHGWDDSGTPLARGTIDYYEAVARAMGGQAKTQDFARLFMIPGRGHCTGGPGANAVDFLAHLEAWVERGEAPDMMIAGHVEGDSQGDFITLPHDRSRVKFTRPLYPYPLQARYKGRGDPNDYRSFVSYPAPLKVLP</sequence>
<evidence type="ECO:0000256" key="4">
    <source>
        <dbReference type="ARBA" id="ARBA00022729"/>
    </source>
</evidence>
<evidence type="ECO:0000256" key="8">
    <source>
        <dbReference type="SAM" id="SignalP"/>
    </source>
</evidence>
<evidence type="ECO:0000256" key="3">
    <source>
        <dbReference type="ARBA" id="ARBA00022723"/>
    </source>
</evidence>
<protein>
    <submittedName>
        <fullName evidence="9">Feruloyl esterase</fullName>
    </submittedName>
</protein>
<dbReference type="Pfam" id="PF07519">
    <property type="entry name" value="Tannase"/>
    <property type="match status" value="1"/>
</dbReference>
<organism evidence="9 10">
    <name type="scientific">Novosphingobium mathurense</name>
    <dbReference type="NCBI Taxonomy" id="428990"/>
    <lineage>
        <taxon>Bacteria</taxon>
        <taxon>Pseudomonadati</taxon>
        <taxon>Pseudomonadota</taxon>
        <taxon>Alphaproteobacteria</taxon>
        <taxon>Sphingomonadales</taxon>
        <taxon>Sphingomonadaceae</taxon>
        <taxon>Novosphingobium</taxon>
    </lineage>
</organism>
<dbReference type="PANTHER" id="PTHR33938:SF15">
    <property type="entry name" value="FERULOYL ESTERASE B-RELATED"/>
    <property type="match status" value="1"/>
</dbReference>
<dbReference type="Gene3D" id="3.40.50.1820">
    <property type="entry name" value="alpha/beta hydrolase"/>
    <property type="match status" value="1"/>
</dbReference>
<keyword evidence="7" id="KW-1015">Disulfide bond</keyword>
<keyword evidence="4 8" id="KW-0732">Signal</keyword>
<dbReference type="InterPro" id="IPR029058">
    <property type="entry name" value="AB_hydrolase_fold"/>
</dbReference>
<evidence type="ECO:0000313" key="10">
    <source>
        <dbReference type="Proteomes" id="UP000190989"/>
    </source>
</evidence>
<evidence type="ECO:0000256" key="6">
    <source>
        <dbReference type="ARBA" id="ARBA00022837"/>
    </source>
</evidence>
<dbReference type="GO" id="GO:0046872">
    <property type="term" value="F:metal ion binding"/>
    <property type="evidence" value="ECO:0007669"/>
    <property type="project" value="UniProtKB-KW"/>
</dbReference>
<dbReference type="AlphaFoldDB" id="A0A1U6IL54"/>